<organism evidence="1 2">
    <name type="scientific">Actinomycetospora cinnamomea</name>
    <dbReference type="NCBI Taxonomy" id="663609"/>
    <lineage>
        <taxon>Bacteria</taxon>
        <taxon>Bacillati</taxon>
        <taxon>Actinomycetota</taxon>
        <taxon>Actinomycetes</taxon>
        <taxon>Pseudonocardiales</taxon>
        <taxon>Pseudonocardiaceae</taxon>
        <taxon>Actinomycetospora</taxon>
    </lineage>
</organism>
<protein>
    <submittedName>
        <fullName evidence="1">Uncharacterized protein</fullName>
    </submittedName>
</protein>
<evidence type="ECO:0000313" key="1">
    <source>
        <dbReference type="EMBL" id="PVY97465.1"/>
    </source>
</evidence>
<keyword evidence="2" id="KW-1185">Reference proteome</keyword>
<dbReference type="EMBL" id="QEKW01000024">
    <property type="protein sequence ID" value="PVY97465.1"/>
    <property type="molecule type" value="Genomic_DNA"/>
</dbReference>
<sequence length="149" mass="15284">MGVACNRYCPLASMTGSGSAVADGAGAASVEDADTADAALAGLAEELTACVAGLQAALERSEQLRALRAADCSWREAVSAEARPLIVELVSEALDGLNRAGSRWRREEARSLHAEGLSINAIAALFGVTRQRASVLVRESDAGVVDDGG</sequence>
<comment type="caution">
    <text evidence="1">The sequence shown here is derived from an EMBL/GenBank/DDBJ whole genome shotgun (WGS) entry which is preliminary data.</text>
</comment>
<dbReference type="Proteomes" id="UP000245639">
    <property type="component" value="Unassembled WGS sequence"/>
</dbReference>
<reference evidence="1 2" key="1">
    <citation type="submission" date="2018-04" db="EMBL/GenBank/DDBJ databases">
        <title>Genomic Encyclopedia of Type Strains, Phase IV (KMG-IV): sequencing the most valuable type-strain genomes for metagenomic binning, comparative biology and taxonomic classification.</title>
        <authorList>
            <person name="Goeker M."/>
        </authorList>
    </citation>
    <scope>NUCLEOTIDE SEQUENCE [LARGE SCALE GENOMIC DNA]</scope>
    <source>
        <strain evidence="1 2">DSM 45771</strain>
    </source>
</reference>
<gene>
    <name evidence="1" type="ORF">C8D89_1242</name>
</gene>
<name>A0A2U1EC55_9PSEU</name>
<dbReference type="AlphaFoldDB" id="A0A2U1EC55"/>
<accession>A0A2U1EC55</accession>
<proteinExistence type="predicted"/>
<evidence type="ECO:0000313" key="2">
    <source>
        <dbReference type="Proteomes" id="UP000245639"/>
    </source>
</evidence>